<keyword evidence="4" id="KW-1185">Reference proteome</keyword>
<accession>A0A917GZQ6</accession>
<evidence type="ECO:0000259" key="2">
    <source>
        <dbReference type="PROSITE" id="PS51782"/>
    </source>
</evidence>
<dbReference type="Pfam" id="PF01464">
    <property type="entry name" value="SLT"/>
    <property type="match status" value="1"/>
</dbReference>
<feature type="compositionally biased region" description="Low complexity" evidence="1">
    <location>
        <begin position="203"/>
        <end position="217"/>
    </location>
</feature>
<feature type="region of interest" description="Disordered" evidence="1">
    <location>
        <begin position="1"/>
        <end position="32"/>
    </location>
</feature>
<feature type="region of interest" description="Disordered" evidence="1">
    <location>
        <begin position="203"/>
        <end position="226"/>
    </location>
</feature>
<feature type="compositionally biased region" description="Basic and acidic residues" evidence="1">
    <location>
        <begin position="123"/>
        <end position="154"/>
    </location>
</feature>
<proteinExistence type="predicted"/>
<dbReference type="InterPro" id="IPR008258">
    <property type="entry name" value="Transglycosylase_SLT_dom_1"/>
</dbReference>
<dbReference type="Gene3D" id="1.10.530.10">
    <property type="match status" value="1"/>
</dbReference>
<dbReference type="PANTHER" id="PTHR33734">
    <property type="entry name" value="LYSM DOMAIN-CONTAINING GPI-ANCHORED PROTEIN 2"/>
    <property type="match status" value="1"/>
</dbReference>
<sequence length="388" mass="40850">MPFPPDSDSTDSDAQHRPADPRPAGWTQRARTGSAATAVAALAALGAGGAAHAAPGAPVQPASATVLVGQKTAEAPRHTVSPGDSLWALAQRHGVAVDELMRWNDLSGAALLVPGQQLVLADPGEKAPGDSAPEHKAPENRAPDKGAPAAREHTVRPGDSFWSIAQQHEVSVQQLLDANDLTVGSLLRPGQRLTVAGAPEAVGTAAAPAAEPEQAAPEPDRAEPEQAVGDSFLGRTYDDPVVESANRHHEQLQSRPAPSREEVRQMVHDTAVRMDVDPSLALAHAYQESGFNHRVVSPADAVGTMQVIPDAGAWASGLVGRELDLLDAQDNITAGVAIIRQLGRTAANGDIAIAAYYQGLHGVKKYGMYDDTKKYVKAVKSHRDRFRK</sequence>
<dbReference type="Proteomes" id="UP000638848">
    <property type="component" value="Unassembled WGS sequence"/>
</dbReference>
<dbReference type="RefSeq" id="WP_188538258.1">
    <property type="nucleotide sequence ID" value="NZ_BMEQ01000016.1"/>
</dbReference>
<dbReference type="CDD" id="cd00118">
    <property type="entry name" value="LysM"/>
    <property type="match status" value="2"/>
</dbReference>
<dbReference type="InterPro" id="IPR023346">
    <property type="entry name" value="Lysozyme-like_dom_sf"/>
</dbReference>
<dbReference type="GO" id="GO:0008932">
    <property type="term" value="F:lytic endotransglycosylase activity"/>
    <property type="evidence" value="ECO:0007669"/>
    <property type="project" value="TreeGrafter"/>
</dbReference>
<dbReference type="SUPFAM" id="SSF53955">
    <property type="entry name" value="Lysozyme-like"/>
    <property type="match status" value="1"/>
</dbReference>
<dbReference type="Pfam" id="PF01476">
    <property type="entry name" value="LysM"/>
    <property type="match status" value="2"/>
</dbReference>
<evidence type="ECO:0000313" key="3">
    <source>
        <dbReference type="EMBL" id="GGG63046.1"/>
    </source>
</evidence>
<protein>
    <recommendedName>
        <fullName evidence="2">LysM domain-containing protein</fullName>
    </recommendedName>
</protein>
<dbReference type="InterPro" id="IPR018392">
    <property type="entry name" value="LysM"/>
</dbReference>
<dbReference type="SMART" id="SM00257">
    <property type="entry name" value="LysM"/>
    <property type="match status" value="2"/>
</dbReference>
<feature type="region of interest" description="Disordered" evidence="1">
    <location>
        <begin position="121"/>
        <end position="154"/>
    </location>
</feature>
<feature type="domain" description="LysM" evidence="2">
    <location>
        <begin position="151"/>
        <end position="195"/>
    </location>
</feature>
<comment type="caution">
    <text evidence="3">The sequence shown here is derived from an EMBL/GenBank/DDBJ whole genome shotgun (WGS) entry which is preliminary data.</text>
</comment>
<dbReference type="InterPro" id="IPR036779">
    <property type="entry name" value="LysM_dom_sf"/>
</dbReference>
<organism evidence="3 4">
    <name type="scientific">Kocuria dechangensis</name>
    <dbReference type="NCBI Taxonomy" id="1176249"/>
    <lineage>
        <taxon>Bacteria</taxon>
        <taxon>Bacillati</taxon>
        <taxon>Actinomycetota</taxon>
        <taxon>Actinomycetes</taxon>
        <taxon>Micrococcales</taxon>
        <taxon>Micrococcaceae</taxon>
        <taxon>Kocuria</taxon>
    </lineage>
</organism>
<evidence type="ECO:0000313" key="4">
    <source>
        <dbReference type="Proteomes" id="UP000638848"/>
    </source>
</evidence>
<dbReference type="Gene3D" id="3.10.350.10">
    <property type="entry name" value="LysM domain"/>
    <property type="match status" value="2"/>
</dbReference>
<dbReference type="AlphaFoldDB" id="A0A917GZQ6"/>
<dbReference type="EMBL" id="BMEQ01000016">
    <property type="protein sequence ID" value="GGG63046.1"/>
    <property type="molecule type" value="Genomic_DNA"/>
</dbReference>
<reference evidence="3" key="2">
    <citation type="submission" date="2020-09" db="EMBL/GenBank/DDBJ databases">
        <authorList>
            <person name="Sun Q."/>
            <person name="Zhou Y."/>
        </authorList>
    </citation>
    <scope>NUCLEOTIDE SEQUENCE</scope>
    <source>
        <strain evidence="3">CGMCC 1.12187</strain>
    </source>
</reference>
<evidence type="ECO:0000256" key="1">
    <source>
        <dbReference type="SAM" id="MobiDB-lite"/>
    </source>
</evidence>
<dbReference type="PROSITE" id="PS51782">
    <property type="entry name" value="LYSM"/>
    <property type="match status" value="2"/>
</dbReference>
<gene>
    <name evidence="3" type="ORF">GCM10011374_27970</name>
</gene>
<feature type="domain" description="LysM" evidence="2">
    <location>
        <begin position="76"/>
        <end position="120"/>
    </location>
</feature>
<dbReference type="SUPFAM" id="SSF54106">
    <property type="entry name" value="LysM domain"/>
    <property type="match status" value="2"/>
</dbReference>
<reference evidence="3" key="1">
    <citation type="journal article" date="2014" name="Int. J. Syst. Evol. Microbiol.">
        <title>Complete genome sequence of Corynebacterium casei LMG S-19264T (=DSM 44701T), isolated from a smear-ripened cheese.</title>
        <authorList>
            <consortium name="US DOE Joint Genome Institute (JGI-PGF)"/>
            <person name="Walter F."/>
            <person name="Albersmeier A."/>
            <person name="Kalinowski J."/>
            <person name="Ruckert C."/>
        </authorList>
    </citation>
    <scope>NUCLEOTIDE SEQUENCE</scope>
    <source>
        <strain evidence="3">CGMCC 1.12187</strain>
    </source>
</reference>
<dbReference type="PANTHER" id="PTHR33734:SF22">
    <property type="entry name" value="MEMBRANE-BOUND LYTIC MUREIN TRANSGLYCOSYLASE D"/>
    <property type="match status" value="1"/>
</dbReference>
<name>A0A917GZQ6_9MICC</name>